<reference evidence="1 2" key="1">
    <citation type="submission" date="2020-06" db="EMBL/GenBank/DDBJ databases">
        <authorList>
            <person name="Li R."/>
            <person name="Bekaert M."/>
        </authorList>
    </citation>
    <scope>NUCLEOTIDE SEQUENCE [LARGE SCALE GENOMIC DNA]</scope>
    <source>
        <strain evidence="2">wild</strain>
    </source>
</reference>
<keyword evidence="2" id="KW-1185">Reference proteome</keyword>
<dbReference type="EMBL" id="CACVKT020000475">
    <property type="protein sequence ID" value="CAC5359405.1"/>
    <property type="molecule type" value="Genomic_DNA"/>
</dbReference>
<proteinExistence type="predicted"/>
<name>A0A6J8A1K4_MYTCO</name>
<dbReference type="OrthoDB" id="6138958at2759"/>
<protein>
    <submittedName>
        <fullName evidence="1">Uncharacterized protein</fullName>
    </submittedName>
</protein>
<organism evidence="1 2">
    <name type="scientific">Mytilus coruscus</name>
    <name type="common">Sea mussel</name>
    <dbReference type="NCBI Taxonomy" id="42192"/>
    <lineage>
        <taxon>Eukaryota</taxon>
        <taxon>Metazoa</taxon>
        <taxon>Spiralia</taxon>
        <taxon>Lophotrochozoa</taxon>
        <taxon>Mollusca</taxon>
        <taxon>Bivalvia</taxon>
        <taxon>Autobranchia</taxon>
        <taxon>Pteriomorphia</taxon>
        <taxon>Mytilida</taxon>
        <taxon>Mytiloidea</taxon>
        <taxon>Mytilidae</taxon>
        <taxon>Mytilinae</taxon>
        <taxon>Mytilus</taxon>
    </lineage>
</organism>
<sequence>MDAATVMEEISKVLQSNEELPLDDSFSVTVGRIDIPSGGGRLRITKLMGEKNSLERKRSIISRPSETMCMPTAISICFMKTCRTVLPSEWKTLTSDDTGCMADKVLKHRSFSQWFYRHVTDKGRKACINFAKRLCELADVSIEKPCNIKEIERFEKLVDKF</sequence>
<gene>
    <name evidence="1" type="ORF">MCOR_2263</name>
</gene>
<dbReference type="AlphaFoldDB" id="A0A6J8A1K4"/>
<evidence type="ECO:0000313" key="2">
    <source>
        <dbReference type="Proteomes" id="UP000507470"/>
    </source>
</evidence>
<dbReference type="Proteomes" id="UP000507470">
    <property type="component" value="Unassembled WGS sequence"/>
</dbReference>
<evidence type="ECO:0000313" key="1">
    <source>
        <dbReference type="EMBL" id="CAC5359405.1"/>
    </source>
</evidence>
<accession>A0A6J8A1K4</accession>